<dbReference type="InterPro" id="IPR014347">
    <property type="entry name" value="Tautomerase/MIF_sf"/>
</dbReference>
<dbReference type="GO" id="GO:0016853">
    <property type="term" value="F:isomerase activity"/>
    <property type="evidence" value="ECO:0007669"/>
    <property type="project" value="UniProtKB-KW"/>
</dbReference>
<dbReference type="AlphaFoldDB" id="A0A9D2D0E5"/>
<organism evidence="3 4">
    <name type="scientific">Candidatus Borkfalkia avistercoris</name>
    <dbReference type="NCBI Taxonomy" id="2838504"/>
    <lineage>
        <taxon>Bacteria</taxon>
        <taxon>Bacillati</taxon>
        <taxon>Bacillota</taxon>
        <taxon>Clostridia</taxon>
        <taxon>Christensenellales</taxon>
        <taxon>Christensenellaceae</taxon>
        <taxon>Candidatus Borkfalkia</taxon>
    </lineage>
</organism>
<comment type="caution">
    <text evidence="3">The sequence shown here is derived from an EMBL/GenBank/DDBJ whole genome shotgun (WGS) entry which is preliminary data.</text>
</comment>
<dbReference type="Pfam" id="PF01361">
    <property type="entry name" value="Tautomerase"/>
    <property type="match status" value="1"/>
</dbReference>
<dbReference type="Gene3D" id="3.30.429.10">
    <property type="entry name" value="Macrophage Migration Inhibitory Factor"/>
    <property type="match status" value="1"/>
</dbReference>
<evidence type="ECO:0000259" key="2">
    <source>
        <dbReference type="Pfam" id="PF01361"/>
    </source>
</evidence>
<sequence>MPHISVKMLEGRSEEQKKRLAAALVKTLTEELGCSAHYVTCTVEDFDAQAWQGVFKADIEGKKDKLYKKAEYDPKSLL</sequence>
<proteinExistence type="predicted"/>
<gene>
    <name evidence="3" type="ORF">H9727_07830</name>
</gene>
<dbReference type="EMBL" id="DXCL01000046">
    <property type="protein sequence ID" value="HIZ04178.1"/>
    <property type="molecule type" value="Genomic_DNA"/>
</dbReference>
<accession>A0A9D2D0E5</accession>
<reference evidence="3" key="1">
    <citation type="journal article" date="2021" name="PeerJ">
        <title>Extensive microbial diversity within the chicken gut microbiome revealed by metagenomics and culture.</title>
        <authorList>
            <person name="Gilroy R."/>
            <person name="Ravi A."/>
            <person name="Getino M."/>
            <person name="Pursley I."/>
            <person name="Horton D.L."/>
            <person name="Alikhan N.F."/>
            <person name="Baker D."/>
            <person name="Gharbi K."/>
            <person name="Hall N."/>
            <person name="Watson M."/>
            <person name="Adriaenssens E.M."/>
            <person name="Foster-Nyarko E."/>
            <person name="Jarju S."/>
            <person name="Secka A."/>
            <person name="Antonio M."/>
            <person name="Oren A."/>
            <person name="Chaudhuri R.R."/>
            <person name="La Ragione R."/>
            <person name="Hildebrand F."/>
            <person name="Pallen M.J."/>
        </authorList>
    </citation>
    <scope>NUCLEOTIDE SEQUENCE</scope>
    <source>
        <strain evidence="3">CHK187-5294</strain>
    </source>
</reference>
<evidence type="ECO:0000256" key="1">
    <source>
        <dbReference type="ARBA" id="ARBA00023235"/>
    </source>
</evidence>
<reference evidence="3" key="2">
    <citation type="submission" date="2021-04" db="EMBL/GenBank/DDBJ databases">
        <authorList>
            <person name="Gilroy R."/>
        </authorList>
    </citation>
    <scope>NUCLEOTIDE SEQUENCE</scope>
    <source>
        <strain evidence="3">CHK187-5294</strain>
    </source>
</reference>
<feature type="domain" description="4-oxalocrotonate tautomerase-like" evidence="2">
    <location>
        <begin position="2"/>
        <end position="52"/>
    </location>
</feature>
<dbReference type="Proteomes" id="UP000824132">
    <property type="component" value="Unassembled WGS sequence"/>
</dbReference>
<dbReference type="SUPFAM" id="SSF55331">
    <property type="entry name" value="Tautomerase/MIF"/>
    <property type="match status" value="1"/>
</dbReference>
<evidence type="ECO:0000313" key="4">
    <source>
        <dbReference type="Proteomes" id="UP000824132"/>
    </source>
</evidence>
<protein>
    <submittedName>
        <fullName evidence="3">Tautomerase family protein</fullName>
    </submittedName>
</protein>
<name>A0A9D2D0E5_9FIRM</name>
<dbReference type="InterPro" id="IPR004370">
    <property type="entry name" value="4-OT-like_dom"/>
</dbReference>
<keyword evidence="1" id="KW-0413">Isomerase</keyword>
<evidence type="ECO:0000313" key="3">
    <source>
        <dbReference type="EMBL" id="HIZ04178.1"/>
    </source>
</evidence>